<dbReference type="CDD" id="cd07812">
    <property type="entry name" value="SRPBCC"/>
    <property type="match status" value="1"/>
</dbReference>
<name>A0ABS6T4M7_9RHOB</name>
<evidence type="ECO:0000313" key="1">
    <source>
        <dbReference type="EMBL" id="MBV7380199.1"/>
    </source>
</evidence>
<proteinExistence type="predicted"/>
<dbReference type="EMBL" id="JAHUZE010000003">
    <property type="protein sequence ID" value="MBV7380199.1"/>
    <property type="molecule type" value="Genomic_DNA"/>
</dbReference>
<dbReference type="RefSeq" id="WP_218393385.1">
    <property type="nucleotide sequence ID" value="NZ_JAHUZE010000003.1"/>
</dbReference>
<accession>A0ABS6T4M7</accession>
<gene>
    <name evidence="1" type="ORF">KJP28_14800</name>
</gene>
<dbReference type="Proteomes" id="UP000756530">
    <property type="component" value="Unassembled WGS sequence"/>
</dbReference>
<reference evidence="1 2" key="1">
    <citation type="submission" date="2021-05" db="EMBL/GenBank/DDBJ databases">
        <title>Culturable bacteria isolated from Daya Bay.</title>
        <authorList>
            <person name="Zheng W."/>
            <person name="Yu S."/>
            <person name="Huang Y."/>
        </authorList>
    </citation>
    <scope>NUCLEOTIDE SEQUENCE [LARGE SCALE GENOMIC DNA]</scope>
    <source>
        <strain evidence="1 2">DP4N28-5</strain>
    </source>
</reference>
<evidence type="ECO:0000313" key="2">
    <source>
        <dbReference type="Proteomes" id="UP000756530"/>
    </source>
</evidence>
<sequence length="147" mass="16824">MKPVILTHDYPFPPERVWALATDYDALKEVMDGLVTFEGVPEGRTVTGQKMDVTTSLFGRLPPQPYYMEVVECDDDAMVLRSSERGMGVRSWQHTVTVEPTAEGSRLTDRIEIDAGWRTPIFRAWARFMYGRRHAPRMRMLSAGWGD</sequence>
<keyword evidence="2" id="KW-1185">Reference proteome</keyword>
<protein>
    <submittedName>
        <fullName evidence="1">SRPBCC family protein</fullName>
    </submittedName>
</protein>
<comment type="caution">
    <text evidence="1">The sequence shown here is derived from an EMBL/GenBank/DDBJ whole genome shotgun (WGS) entry which is preliminary data.</text>
</comment>
<organism evidence="1 2">
    <name type="scientific">Maritimibacter dapengensis</name>
    <dbReference type="NCBI Taxonomy" id="2836868"/>
    <lineage>
        <taxon>Bacteria</taxon>
        <taxon>Pseudomonadati</taxon>
        <taxon>Pseudomonadota</taxon>
        <taxon>Alphaproteobacteria</taxon>
        <taxon>Rhodobacterales</taxon>
        <taxon>Roseobacteraceae</taxon>
        <taxon>Maritimibacter</taxon>
    </lineage>
</organism>
<dbReference type="InterPro" id="IPR019587">
    <property type="entry name" value="Polyketide_cyclase/dehydratase"/>
</dbReference>
<dbReference type="Pfam" id="PF10604">
    <property type="entry name" value="Polyketide_cyc2"/>
    <property type="match status" value="1"/>
</dbReference>